<keyword evidence="1" id="KW-1133">Transmembrane helix</keyword>
<feature type="transmembrane region" description="Helical" evidence="1">
    <location>
        <begin position="143"/>
        <end position="170"/>
    </location>
</feature>
<evidence type="ECO:0008006" key="4">
    <source>
        <dbReference type="Google" id="ProtNLM"/>
    </source>
</evidence>
<organism evidence="2 3">
    <name type="scientific">Micromonospora robiginosa</name>
    <dbReference type="NCBI Taxonomy" id="2749844"/>
    <lineage>
        <taxon>Bacteria</taxon>
        <taxon>Bacillati</taxon>
        <taxon>Actinomycetota</taxon>
        <taxon>Actinomycetes</taxon>
        <taxon>Micromonosporales</taxon>
        <taxon>Micromonosporaceae</taxon>
        <taxon>Micromonospora</taxon>
    </lineage>
</organism>
<feature type="transmembrane region" description="Helical" evidence="1">
    <location>
        <begin position="101"/>
        <end position="123"/>
    </location>
</feature>
<feature type="transmembrane region" description="Helical" evidence="1">
    <location>
        <begin position="212"/>
        <end position="231"/>
    </location>
</feature>
<dbReference type="SUPFAM" id="SSF53474">
    <property type="entry name" value="alpha/beta-Hydrolases"/>
    <property type="match status" value="1"/>
</dbReference>
<dbReference type="EMBL" id="CP059322">
    <property type="protein sequence ID" value="QLQ39852.1"/>
    <property type="molecule type" value="Genomic_DNA"/>
</dbReference>
<keyword evidence="1" id="KW-0472">Membrane</keyword>
<proteinExistence type="predicted"/>
<sequence length="732" mass="78340">MAMIELRVHGVGGRSSDRILGERSAHRVAGDAEAGFYRPGAAPEDPEPAGTARLEAYRWNGLTGGTAGRTFSLVLLMPFMLGNVALWALPLTGRAGAPARAVVRLLSVSLTMMYVLAVVGVALDLVAWQCLSYPRCYENRRFVSWLAGLPAGWELAILALLPLAAIAGLWRLGRRTWQLPETRAPDGGDTEIEGLDDPAFWDNRSLVRHLRAVHLVAALGTLDIAVLSALVPHDRRLTGYLLFAAVVAVTTTALIICCLPAIERRTSEPRFATATRTLARSSGVLTVAVLAYSLVPRKSWAAADNLPGYDVLVAAVYVSQMVLLTALVALVVVTRRHHVTGSAVLRGLAAPVLILIAIGFAVSYSSGVVYLSADYLDRGSSPTPARPTPPGAPPLTPPVAFRWAALGFFLAVILAAAVVLTRRLWRRSARRASAMRIVRAEYADLGHAPPARVHAARDAIVSAQLADKLGPLAPAAYATLATISLGAAGSAILHDGPGDLARRLVGESLARPVIFVTDLGAYLIGTFALLLGVFGLFAYRSRGIRLIGILWELATFWPRGAHPLAAPCYSERAVPDLTRRVRHLIDAGHTVVLAGQSHGSVLAAVAALQLPASARSRVALLTFASPLRRLYARVFPAYLNDAMLRRIGGDIGWRWINLWRRTDPVGGVIFPPDGGSPDDPAAGVDHPVRDPAGLTVAPGDTVPPPIERHLFRFDDTYRAAVRDLAARLPRDD</sequence>
<feature type="transmembrane region" description="Helical" evidence="1">
    <location>
        <begin position="345"/>
        <end position="371"/>
    </location>
</feature>
<feature type="transmembrane region" description="Helical" evidence="1">
    <location>
        <begin position="70"/>
        <end position="89"/>
    </location>
</feature>
<evidence type="ECO:0000313" key="2">
    <source>
        <dbReference type="EMBL" id="QLQ39852.1"/>
    </source>
</evidence>
<feature type="transmembrane region" description="Helical" evidence="1">
    <location>
        <begin position="475"/>
        <end position="493"/>
    </location>
</feature>
<keyword evidence="3" id="KW-1185">Reference proteome</keyword>
<dbReference type="RefSeq" id="WP_181572226.1">
    <property type="nucleotide sequence ID" value="NZ_CP059322.2"/>
</dbReference>
<evidence type="ECO:0000256" key="1">
    <source>
        <dbReference type="SAM" id="Phobius"/>
    </source>
</evidence>
<accession>A0A7L6BD30</accession>
<feature type="transmembrane region" description="Helical" evidence="1">
    <location>
        <begin position="237"/>
        <end position="262"/>
    </location>
</feature>
<feature type="transmembrane region" description="Helical" evidence="1">
    <location>
        <begin position="513"/>
        <end position="539"/>
    </location>
</feature>
<evidence type="ECO:0000313" key="3">
    <source>
        <dbReference type="Proteomes" id="UP000510844"/>
    </source>
</evidence>
<reference evidence="2 3" key="2">
    <citation type="journal article" date="2021" name="Mar. Drugs">
        <title>A New Micromonospora Strain with Antibiotic Activity Isolated from the Microbiome of a Mid-Atlantic Deep-Sea Sponge.</title>
        <authorList>
            <person name="Back C.R."/>
            <person name="Stennett H.L."/>
            <person name="Williams S.E."/>
            <person name="Wang L."/>
            <person name="Ojeda Gomez J."/>
            <person name="Abdulle O.M."/>
            <person name="Duffy T."/>
            <person name="Neal C."/>
            <person name="Mantell J."/>
            <person name="Jepson M.A."/>
            <person name="Hendry K.R."/>
            <person name="Powell D."/>
            <person name="Stach J.E.M."/>
            <person name="Essex-Lopresti A.E."/>
            <person name="Willis C.L."/>
            <person name="Curnow P."/>
            <person name="Race P.R."/>
        </authorList>
    </citation>
    <scope>NUCLEOTIDE SEQUENCE [LARGE SCALE GENOMIC DNA]</scope>
    <source>
        <strain evidence="2 3">28ISP2-46</strain>
    </source>
</reference>
<feature type="transmembrane region" description="Helical" evidence="1">
    <location>
        <begin position="314"/>
        <end position="333"/>
    </location>
</feature>
<dbReference type="InterPro" id="IPR029058">
    <property type="entry name" value="AB_hydrolase_fold"/>
</dbReference>
<gene>
    <name evidence="2" type="ORF">H1D33_14085</name>
</gene>
<dbReference type="KEGG" id="mfeu:H1D33_14085"/>
<feature type="transmembrane region" description="Helical" evidence="1">
    <location>
        <begin position="274"/>
        <end position="294"/>
    </location>
</feature>
<protein>
    <recommendedName>
        <fullName evidence="4">Integral membrane protein</fullName>
    </recommendedName>
</protein>
<reference evidence="3" key="1">
    <citation type="submission" date="2020-07" db="EMBL/GenBank/DDBJ databases">
        <title>A new Micromonospora strain with potent antibiotic activity isolated from the microbiome of a mid-Atlantic deep-sea sponge.</title>
        <authorList>
            <person name="Back C.R."/>
            <person name="Stennett H.L."/>
            <person name="Williams S.E."/>
            <person name="Wang L."/>
            <person name="Ojeda Gomez J."/>
            <person name="Abdulle O.M."/>
            <person name="Duffy T."/>
            <person name="Hendry K.R."/>
            <person name="Powell D."/>
            <person name="Stach J.E."/>
            <person name="Essex-Lopresti A.E."/>
            <person name="Willis C.L."/>
            <person name="Curnow P."/>
            <person name="Race P.R."/>
        </authorList>
    </citation>
    <scope>NUCLEOTIDE SEQUENCE [LARGE SCALE GENOMIC DNA]</scope>
    <source>
        <strain evidence="3">28ISP2-46</strain>
    </source>
</reference>
<keyword evidence="1" id="KW-0812">Transmembrane</keyword>
<dbReference type="Proteomes" id="UP000510844">
    <property type="component" value="Chromosome"/>
</dbReference>
<feature type="transmembrane region" description="Helical" evidence="1">
    <location>
        <begin position="400"/>
        <end position="421"/>
    </location>
</feature>
<dbReference type="AlphaFoldDB" id="A0A7L6BD30"/>
<name>A0A7L6BD30_9ACTN</name>